<feature type="compositionally biased region" description="Basic and acidic residues" evidence="1">
    <location>
        <begin position="31"/>
        <end position="57"/>
    </location>
</feature>
<evidence type="ECO:0000313" key="2">
    <source>
        <dbReference type="EMBL" id="AKF07215.1"/>
    </source>
</evidence>
<feature type="region of interest" description="Disordered" evidence="1">
    <location>
        <begin position="31"/>
        <end position="96"/>
    </location>
</feature>
<protein>
    <submittedName>
        <fullName evidence="2">Uncharacterized protein</fullName>
    </submittedName>
</protein>
<dbReference type="KEGG" id="samy:DB32_004364"/>
<accession>A0A0F6W4M6</accession>
<evidence type="ECO:0000313" key="3">
    <source>
        <dbReference type="Proteomes" id="UP000034883"/>
    </source>
</evidence>
<dbReference type="EMBL" id="CP011125">
    <property type="protein sequence ID" value="AKF07215.1"/>
    <property type="molecule type" value="Genomic_DNA"/>
</dbReference>
<reference evidence="2 3" key="1">
    <citation type="submission" date="2015-03" db="EMBL/GenBank/DDBJ databases">
        <title>Genome assembly of Sandaracinus amylolyticus DSM 53668.</title>
        <authorList>
            <person name="Sharma G."/>
            <person name="Subramanian S."/>
        </authorList>
    </citation>
    <scope>NUCLEOTIDE SEQUENCE [LARGE SCALE GENOMIC DNA]</scope>
    <source>
        <strain evidence="2 3">DSM 53668</strain>
    </source>
</reference>
<name>A0A0F6W4M6_9BACT</name>
<dbReference type="Proteomes" id="UP000034883">
    <property type="component" value="Chromosome"/>
</dbReference>
<dbReference type="STRING" id="927083.DB32_004364"/>
<keyword evidence="3" id="KW-1185">Reference proteome</keyword>
<organism evidence="2 3">
    <name type="scientific">Sandaracinus amylolyticus</name>
    <dbReference type="NCBI Taxonomy" id="927083"/>
    <lineage>
        <taxon>Bacteria</taxon>
        <taxon>Pseudomonadati</taxon>
        <taxon>Myxococcota</taxon>
        <taxon>Polyangia</taxon>
        <taxon>Polyangiales</taxon>
        <taxon>Sandaracinaceae</taxon>
        <taxon>Sandaracinus</taxon>
    </lineage>
</organism>
<gene>
    <name evidence="2" type="ORF">DB32_004364</name>
</gene>
<evidence type="ECO:0000256" key="1">
    <source>
        <dbReference type="SAM" id="MobiDB-lite"/>
    </source>
</evidence>
<dbReference type="AlphaFoldDB" id="A0A0F6W4M6"/>
<proteinExistence type="predicted"/>
<sequence length="96" mass="10208">MAAGALLDHVGLARVQRGSIPVVVRSPRERVVTGVTDGRRAAGPDGQREERSEREANPHSGVPPDIASQRALRDPCRSSVGSFTRNFPKGGGSRSH</sequence>